<dbReference type="Gene3D" id="2.30.110.10">
    <property type="entry name" value="Electron Transport, Fmn-binding Protein, Chain A"/>
    <property type="match status" value="1"/>
</dbReference>
<dbReference type="InterPro" id="IPR012349">
    <property type="entry name" value="Split_barrel_FMN-bd"/>
</dbReference>
<dbReference type="GO" id="GO:0010181">
    <property type="term" value="F:FMN binding"/>
    <property type="evidence" value="ECO:0007669"/>
    <property type="project" value="InterPro"/>
</dbReference>
<dbReference type="SUPFAM" id="SSF57802">
    <property type="entry name" value="Rubredoxin-like"/>
    <property type="match status" value="1"/>
</dbReference>
<protein>
    <submittedName>
        <fullName evidence="4">Flavin reductase</fullName>
    </submittedName>
</protein>
<evidence type="ECO:0000259" key="3">
    <source>
        <dbReference type="PROSITE" id="PS50903"/>
    </source>
</evidence>
<dbReference type="Pfam" id="PF01613">
    <property type="entry name" value="Flavin_Reduct"/>
    <property type="match status" value="1"/>
</dbReference>
<proteinExistence type="predicted"/>
<dbReference type="AlphaFoldDB" id="A0AAE3AZQ8"/>
<sequence length="207" mass="23149">MNKEAMYKLSYGLFVLTAKEGKKDNGCIINTAIQAASAPNQLSICINKANATHDMIVNTGKFTVSVLSQAADFELFKRFGFQSGRDVDKFEGYEACRRGENGIYYVTEGTNAYISAKADHMIDLGSHTMFIGEITDMDVLSKEPSVTYEYYLKEIKPKPEAVGKTENGQTVWRCKICGYEYVGEVLPEDYVCPICKHPASDFEKIVR</sequence>
<name>A0AAE3AZQ8_9FIRM</name>
<dbReference type="Gene3D" id="2.20.28.10">
    <property type="match status" value="1"/>
</dbReference>
<dbReference type="PROSITE" id="PS50903">
    <property type="entry name" value="RUBREDOXIN_LIKE"/>
    <property type="match status" value="1"/>
</dbReference>
<comment type="caution">
    <text evidence="4">The sequence shown here is derived from an EMBL/GenBank/DDBJ whole genome shotgun (WGS) entry which is preliminary data.</text>
</comment>
<dbReference type="SUPFAM" id="SSF50475">
    <property type="entry name" value="FMN-binding split barrel"/>
    <property type="match status" value="1"/>
</dbReference>
<dbReference type="Pfam" id="PF21349">
    <property type="entry name" value="RUBY_RBDX"/>
    <property type="match status" value="1"/>
</dbReference>
<evidence type="ECO:0000256" key="2">
    <source>
        <dbReference type="ARBA" id="ARBA00023002"/>
    </source>
</evidence>
<dbReference type="SMART" id="SM00903">
    <property type="entry name" value="Flavin_Reduct"/>
    <property type="match status" value="1"/>
</dbReference>
<dbReference type="PANTHER" id="PTHR30466">
    <property type="entry name" value="FLAVIN REDUCTASE"/>
    <property type="match status" value="1"/>
</dbReference>
<gene>
    <name evidence="4" type="ORF">LKD45_14875</name>
</gene>
<keyword evidence="2" id="KW-0560">Oxidoreductase</keyword>
<dbReference type="InterPro" id="IPR024934">
    <property type="entry name" value="Rubredoxin-like_dom"/>
</dbReference>
<dbReference type="RefSeq" id="WP_021915014.1">
    <property type="nucleotide sequence ID" value="NZ_JAJEQF010000053.1"/>
</dbReference>
<organism evidence="4 5">
    <name type="scientific">Gallintestinimicrobium propionicum</name>
    <dbReference type="NCBI Taxonomy" id="2981770"/>
    <lineage>
        <taxon>Bacteria</taxon>
        <taxon>Bacillati</taxon>
        <taxon>Bacillota</taxon>
        <taxon>Clostridia</taxon>
        <taxon>Lachnospirales</taxon>
        <taxon>Lachnospiraceae</taxon>
        <taxon>Gallintestinimicrobium</taxon>
    </lineage>
</organism>
<evidence type="ECO:0000313" key="4">
    <source>
        <dbReference type="EMBL" id="MCC2168954.1"/>
    </source>
</evidence>
<evidence type="ECO:0000313" key="5">
    <source>
        <dbReference type="Proteomes" id="UP001199355"/>
    </source>
</evidence>
<dbReference type="EMBL" id="JAJEQF010000053">
    <property type="protein sequence ID" value="MCC2168954.1"/>
    <property type="molecule type" value="Genomic_DNA"/>
</dbReference>
<dbReference type="PANTHER" id="PTHR30466:SF1">
    <property type="entry name" value="FMN REDUCTASE (NADH) RUTF"/>
    <property type="match status" value="1"/>
</dbReference>
<dbReference type="InterPro" id="IPR048574">
    <property type="entry name" value="RUBY_RBDX"/>
</dbReference>
<comment type="cofactor">
    <cofactor evidence="1">
        <name>Fe(3+)</name>
        <dbReference type="ChEBI" id="CHEBI:29034"/>
    </cofactor>
</comment>
<dbReference type="CDD" id="cd00350">
    <property type="entry name" value="rubredoxin_like"/>
    <property type="match status" value="1"/>
</dbReference>
<dbReference type="GO" id="GO:0042602">
    <property type="term" value="F:riboflavin reductase (NADPH) activity"/>
    <property type="evidence" value="ECO:0007669"/>
    <property type="project" value="TreeGrafter"/>
</dbReference>
<dbReference type="InterPro" id="IPR050268">
    <property type="entry name" value="NADH-dep_flavin_reductase"/>
</dbReference>
<feature type="domain" description="Rubredoxin-like" evidence="3">
    <location>
        <begin position="169"/>
        <end position="205"/>
    </location>
</feature>
<dbReference type="GO" id="GO:0005506">
    <property type="term" value="F:iron ion binding"/>
    <property type="evidence" value="ECO:0007669"/>
    <property type="project" value="InterPro"/>
</dbReference>
<evidence type="ECO:0000256" key="1">
    <source>
        <dbReference type="ARBA" id="ARBA00001965"/>
    </source>
</evidence>
<dbReference type="Proteomes" id="UP001199355">
    <property type="component" value="Unassembled WGS sequence"/>
</dbReference>
<keyword evidence="5" id="KW-1185">Reference proteome</keyword>
<reference evidence="4 5" key="1">
    <citation type="submission" date="2021-10" db="EMBL/GenBank/DDBJ databases">
        <title>Anaerobic single-cell dispensing facilitates the cultivation of human gut bacteria.</title>
        <authorList>
            <person name="Afrizal A."/>
        </authorList>
    </citation>
    <scope>NUCLEOTIDE SEQUENCE [LARGE SCALE GENOMIC DNA]</scope>
    <source>
        <strain evidence="4 5">CLA-AA-H244</strain>
    </source>
</reference>
<accession>A0AAE3AZQ8</accession>
<dbReference type="InterPro" id="IPR002563">
    <property type="entry name" value="Flavin_Rdtase-like_dom"/>
</dbReference>